<comment type="caution">
    <text evidence="2">The sequence shown here is derived from an EMBL/GenBank/DDBJ whole genome shotgun (WGS) entry which is preliminary data.</text>
</comment>
<evidence type="ECO:0000313" key="3">
    <source>
        <dbReference type="Proteomes" id="UP000602510"/>
    </source>
</evidence>
<dbReference type="EMBL" id="WSZM01000242">
    <property type="protein sequence ID" value="KAF4037305.1"/>
    <property type="molecule type" value="Genomic_DNA"/>
</dbReference>
<gene>
    <name evidence="2" type="ORF">GN244_ATG10533</name>
</gene>
<protein>
    <submittedName>
        <fullName evidence="2">Uncharacterized protein</fullName>
    </submittedName>
</protein>
<evidence type="ECO:0000256" key="1">
    <source>
        <dbReference type="SAM" id="MobiDB-lite"/>
    </source>
</evidence>
<accession>A0A833T1F9</accession>
<dbReference type="Proteomes" id="UP000602510">
    <property type="component" value="Unassembled WGS sequence"/>
</dbReference>
<feature type="compositionally biased region" description="Basic and acidic residues" evidence="1">
    <location>
        <begin position="38"/>
        <end position="50"/>
    </location>
</feature>
<proteinExistence type="predicted"/>
<evidence type="ECO:0000313" key="2">
    <source>
        <dbReference type="EMBL" id="KAF4037305.1"/>
    </source>
</evidence>
<dbReference type="AlphaFoldDB" id="A0A833T1F9"/>
<reference evidence="2" key="1">
    <citation type="submission" date="2020-04" db="EMBL/GenBank/DDBJ databases">
        <title>Hybrid Assembly of Korean Phytophthora infestans isolates.</title>
        <authorList>
            <person name="Prokchorchik M."/>
            <person name="Lee Y."/>
            <person name="Seo J."/>
            <person name="Cho J.-H."/>
            <person name="Park Y.-E."/>
            <person name="Jang D.-C."/>
            <person name="Im J.-S."/>
            <person name="Choi J.-G."/>
            <person name="Park H.-J."/>
            <person name="Lee G.-B."/>
            <person name="Lee Y.-G."/>
            <person name="Hong S.-Y."/>
            <person name="Cho K."/>
            <person name="Sohn K.H."/>
        </authorList>
    </citation>
    <scope>NUCLEOTIDE SEQUENCE</scope>
    <source>
        <strain evidence="2">KR_1_A1</strain>
    </source>
</reference>
<keyword evidence="3" id="KW-1185">Reference proteome</keyword>
<organism evidence="2 3">
    <name type="scientific">Phytophthora infestans</name>
    <name type="common">Potato late blight agent</name>
    <name type="synonym">Botrytis infestans</name>
    <dbReference type="NCBI Taxonomy" id="4787"/>
    <lineage>
        <taxon>Eukaryota</taxon>
        <taxon>Sar</taxon>
        <taxon>Stramenopiles</taxon>
        <taxon>Oomycota</taxon>
        <taxon>Peronosporomycetes</taxon>
        <taxon>Peronosporales</taxon>
        <taxon>Peronosporaceae</taxon>
        <taxon>Phytophthora</taxon>
    </lineage>
</organism>
<sequence>MDLAVAYCVLRDTEGTEPSCGTVPDEQFRAKRARGRAKRDAYRERNEHAQRRGASQERSSSAARETAKGTQQPRAPTTVDTGGGVVVTLETSGIRPSTGRTPMNLSLVGFTFDGEG</sequence>
<feature type="region of interest" description="Disordered" evidence="1">
    <location>
        <begin position="14"/>
        <end position="84"/>
    </location>
</feature>
<name>A0A833T1F9_PHYIN</name>
<feature type="compositionally biased region" description="Low complexity" evidence="1">
    <location>
        <begin position="52"/>
        <end position="64"/>
    </location>
</feature>